<name>A0A290PU75_VIBAN</name>
<keyword evidence="1" id="KW-0597">Phosphoprotein</keyword>
<dbReference type="Gene3D" id="3.40.50.2300">
    <property type="match status" value="1"/>
</dbReference>
<dbReference type="InterPro" id="IPR014626">
    <property type="entry name" value="Sig_transdc_resp-reg_put"/>
</dbReference>
<dbReference type="PROSITE" id="PS51833">
    <property type="entry name" value="HDOD"/>
    <property type="match status" value="1"/>
</dbReference>
<dbReference type="Proteomes" id="UP000256923">
    <property type="component" value="Chromosome 2"/>
</dbReference>
<dbReference type="PIRSF" id="PIRSF036883">
    <property type="entry name" value="RR_HD-GYP_mod"/>
    <property type="match status" value="1"/>
</dbReference>
<feature type="modified residue" description="4-aspartylphosphate" evidence="1">
    <location>
        <position position="68"/>
    </location>
</feature>
<evidence type="ECO:0000256" key="1">
    <source>
        <dbReference type="PROSITE-ProRule" id="PRU00169"/>
    </source>
</evidence>
<dbReference type="PANTHER" id="PTHR33525">
    <property type="match status" value="1"/>
</dbReference>
<dbReference type="InterPro" id="IPR001789">
    <property type="entry name" value="Sig_transdc_resp-reg_receiver"/>
</dbReference>
<proteinExistence type="predicted"/>
<dbReference type="Proteomes" id="UP000786185">
    <property type="component" value="Unassembled WGS sequence"/>
</dbReference>
<organism evidence="5 7">
    <name type="scientific">Vibrio anguillarum</name>
    <name type="common">Listonella anguillarum</name>
    <dbReference type="NCBI Taxonomy" id="55601"/>
    <lineage>
        <taxon>Bacteria</taxon>
        <taxon>Pseudomonadati</taxon>
        <taxon>Pseudomonadota</taxon>
        <taxon>Gammaproteobacteria</taxon>
        <taxon>Vibrionales</taxon>
        <taxon>Vibrionaceae</taxon>
        <taxon>Vibrio</taxon>
    </lineage>
</organism>
<dbReference type="EMBL" id="CP034673">
    <property type="protein sequence ID" value="AZS27175.1"/>
    <property type="molecule type" value="Genomic_DNA"/>
</dbReference>
<reference evidence="4 6" key="1">
    <citation type="submission" date="2018-12" db="EMBL/GenBank/DDBJ databases">
        <title>Characterization and Draft Genome of Vibrio anguillarum J360 Marine Pathogen Isolated from an Outbreak in Lumpfish (Cyclopterus lumpus).</title>
        <authorList>
            <person name="Vasquez J.I."/>
            <person name="Cao T."/>
            <person name="Chakraborty S."/>
            <person name="Gnanagobal H."/>
            <person name="Wescot J."/>
            <person name="Boyce D."/>
            <person name="Santander J."/>
        </authorList>
    </citation>
    <scope>NUCLEOTIDE SEQUENCE [LARGE SCALE GENOMIC DNA]</scope>
    <source>
        <strain evidence="4 6">J360</strain>
    </source>
</reference>
<evidence type="ECO:0000259" key="2">
    <source>
        <dbReference type="PROSITE" id="PS50110"/>
    </source>
</evidence>
<evidence type="ECO:0000313" key="7">
    <source>
        <dbReference type="Proteomes" id="UP000786185"/>
    </source>
</evidence>
<dbReference type="RefSeq" id="WP_019282210.1">
    <property type="nucleotide sequence ID" value="NZ_CP022469.1"/>
</dbReference>
<dbReference type="PROSITE" id="PS50110">
    <property type="entry name" value="RESPONSE_REGULATORY"/>
    <property type="match status" value="1"/>
</dbReference>
<feature type="domain" description="HDOD" evidence="3">
    <location>
        <begin position="153"/>
        <end position="337"/>
    </location>
</feature>
<dbReference type="SUPFAM" id="SSF109604">
    <property type="entry name" value="HD-domain/PDEase-like"/>
    <property type="match status" value="1"/>
</dbReference>
<sequence length="391" mass="44155">MKLSENQMEKVHLKVMCIDDDVFMLKAIARLIRRIRPEWEIILVSEPLDWLSEWNKHNCQPPAIIISDLLMPHKCGDELLKEVKQSYPQVVRALLTGNTQENLPQKAHAYSHFVLPKPFTQEDFERLFECTERLYQMPFNSECRTKLGSLKDLPVLPNSIHRLQQTIASPTCDLQSIADTISHEPVLVARVFQIANSSYLGFRRTTDSLSEAVGRLGATLVESIAISLLSHHANSLVSKKAHQDISEQALRVSYISRLLAKNLGYSLQDKDRVFVSSLLTAIGKLILMEEGADIHNVDSFLELQQEYADYYIVTAYMLMIWGYGSEIGEIVLNQSKSDFFSDDKSVVLGSIVGLANRIEACKENESYQTLIDGVPSSIASVLVELKPIFIE</sequence>
<gene>
    <name evidence="4" type="ORF">DYL72_20045</name>
    <name evidence="5" type="ORF">ERJ77_10685</name>
</gene>
<dbReference type="EMBL" id="SCLC01000006">
    <property type="protein sequence ID" value="MBF4434979.1"/>
    <property type="molecule type" value="Genomic_DNA"/>
</dbReference>
<evidence type="ECO:0000259" key="3">
    <source>
        <dbReference type="PROSITE" id="PS51833"/>
    </source>
</evidence>
<dbReference type="InterPro" id="IPR052340">
    <property type="entry name" value="RNase_Y/CdgJ"/>
</dbReference>
<dbReference type="SUPFAM" id="SSF52172">
    <property type="entry name" value="CheY-like"/>
    <property type="match status" value="1"/>
</dbReference>
<dbReference type="InterPro" id="IPR011006">
    <property type="entry name" value="CheY-like_superfamily"/>
</dbReference>
<dbReference type="InterPro" id="IPR013976">
    <property type="entry name" value="HDOD"/>
</dbReference>
<protein>
    <submittedName>
        <fullName evidence="5">Response regulator</fullName>
    </submittedName>
</protein>
<evidence type="ECO:0000313" key="4">
    <source>
        <dbReference type="EMBL" id="AZS27175.1"/>
    </source>
</evidence>
<dbReference type="AlphaFoldDB" id="A0A290PU75"/>
<dbReference type="PANTHER" id="PTHR33525:SF5">
    <property type="entry name" value="TWO COMPONENT SIGNAL TRANSDUCTION SYSTEM RESPONSE REGULATOR"/>
    <property type="match status" value="1"/>
</dbReference>
<dbReference type="GO" id="GO:0000160">
    <property type="term" value="P:phosphorelay signal transduction system"/>
    <property type="evidence" value="ECO:0007669"/>
    <property type="project" value="InterPro"/>
</dbReference>
<feature type="domain" description="Response regulatory" evidence="2">
    <location>
        <begin position="14"/>
        <end position="132"/>
    </location>
</feature>
<dbReference type="Pfam" id="PF00072">
    <property type="entry name" value="Response_reg"/>
    <property type="match status" value="1"/>
</dbReference>
<dbReference type="SMART" id="SM00448">
    <property type="entry name" value="REC"/>
    <property type="match status" value="1"/>
</dbReference>
<evidence type="ECO:0000313" key="5">
    <source>
        <dbReference type="EMBL" id="MBF4434979.1"/>
    </source>
</evidence>
<accession>A0A290PU75</accession>
<dbReference type="Pfam" id="PF08668">
    <property type="entry name" value="HDOD"/>
    <property type="match status" value="1"/>
</dbReference>
<evidence type="ECO:0000313" key="6">
    <source>
        <dbReference type="Proteomes" id="UP000256923"/>
    </source>
</evidence>
<dbReference type="Gene3D" id="1.10.3210.10">
    <property type="entry name" value="Hypothetical protein af1432"/>
    <property type="match status" value="1"/>
</dbReference>
<reference evidence="5" key="2">
    <citation type="journal article" date="2021" name="PeerJ">
        <title>Analysis of 44 Vibrio anguillarum genomes reveals high genetic diversity.</title>
        <authorList>
            <person name="Hansen M.J."/>
            <person name="Dalsgaard I."/>
        </authorList>
    </citation>
    <scope>NUCLEOTIDE SEQUENCE</scope>
    <source>
        <strain evidence="5">850617-1/1</strain>
    </source>
</reference>